<keyword evidence="7 10" id="KW-0472">Membrane</keyword>
<feature type="binding site" evidence="10">
    <location>
        <position position="195"/>
    </location>
    <ligand>
        <name>UDP-N-acetyl-alpha-D-glucosamine</name>
        <dbReference type="ChEBI" id="CHEBI:57705"/>
    </ligand>
</feature>
<dbReference type="EC" id="2.4.1.227" evidence="10"/>
<dbReference type="GO" id="GO:0071555">
    <property type="term" value="P:cell wall organization"/>
    <property type="evidence" value="ECO:0007669"/>
    <property type="project" value="UniProtKB-KW"/>
</dbReference>
<name>A0A0R2LHW8_9LACO</name>
<dbReference type="PANTHER" id="PTHR21015">
    <property type="entry name" value="UDP-N-ACETYLGLUCOSAMINE--N-ACETYLMURAMYL-(PENTAPEPTIDE) PYROPHOSPHORYL-UNDECAPRENOL N-ACETYLGLUCOSAMINE TRANSFERASE 1"/>
    <property type="match status" value="1"/>
</dbReference>
<dbReference type="GO" id="GO:0005886">
    <property type="term" value="C:plasma membrane"/>
    <property type="evidence" value="ECO:0007669"/>
    <property type="project" value="UniProtKB-SubCell"/>
</dbReference>
<keyword evidence="14" id="KW-1185">Reference proteome</keyword>
<dbReference type="Pfam" id="PF04101">
    <property type="entry name" value="Glyco_tran_28_C"/>
    <property type="match status" value="1"/>
</dbReference>
<dbReference type="SUPFAM" id="SSF53756">
    <property type="entry name" value="UDP-Glycosyltransferase/glycogen phosphorylase"/>
    <property type="match status" value="1"/>
</dbReference>
<evidence type="ECO:0000256" key="6">
    <source>
        <dbReference type="ARBA" id="ARBA00022984"/>
    </source>
</evidence>
<evidence type="ECO:0000313" key="13">
    <source>
        <dbReference type="EMBL" id="KRO01063.1"/>
    </source>
</evidence>
<gene>
    <name evidence="10" type="primary">murG</name>
    <name evidence="13" type="ORF">IV66_GL001243</name>
</gene>
<comment type="caution">
    <text evidence="10">Lacks conserved residue(s) required for the propagation of feature annotation.</text>
</comment>
<dbReference type="InterPro" id="IPR006009">
    <property type="entry name" value="GlcNAc_MurG"/>
</dbReference>
<evidence type="ECO:0000256" key="5">
    <source>
        <dbReference type="ARBA" id="ARBA00022960"/>
    </source>
</evidence>
<dbReference type="HAMAP" id="MF_00033">
    <property type="entry name" value="MurG"/>
    <property type="match status" value="1"/>
</dbReference>
<organism evidence="13 14">
    <name type="scientific">Ligilactobacillus pobuzihii</name>
    <dbReference type="NCBI Taxonomy" id="449659"/>
    <lineage>
        <taxon>Bacteria</taxon>
        <taxon>Bacillati</taxon>
        <taxon>Bacillota</taxon>
        <taxon>Bacilli</taxon>
        <taxon>Lactobacillales</taxon>
        <taxon>Lactobacillaceae</taxon>
        <taxon>Ligilactobacillus</taxon>
    </lineage>
</organism>
<dbReference type="STRING" id="449659.IV66_GL001243"/>
<dbReference type="CDD" id="cd03785">
    <property type="entry name" value="GT28_MurG"/>
    <property type="match status" value="1"/>
</dbReference>
<dbReference type="PANTHER" id="PTHR21015:SF22">
    <property type="entry name" value="GLYCOSYLTRANSFERASE"/>
    <property type="match status" value="1"/>
</dbReference>
<keyword evidence="1 10" id="KW-1003">Cell membrane</keyword>
<dbReference type="GO" id="GO:0009252">
    <property type="term" value="P:peptidoglycan biosynthetic process"/>
    <property type="evidence" value="ECO:0007669"/>
    <property type="project" value="UniProtKB-UniRule"/>
</dbReference>
<dbReference type="EMBL" id="JQCN01000017">
    <property type="protein sequence ID" value="KRO01063.1"/>
    <property type="molecule type" value="Genomic_DNA"/>
</dbReference>
<evidence type="ECO:0000256" key="10">
    <source>
        <dbReference type="HAMAP-Rule" id="MF_00033"/>
    </source>
</evidence>
<accession>A0A0R2LHW8</accession>
<feature type="domain" description="Glycosyltransferase family 28 N-terminal" evidence="11">
    <location>
        <begin position="4"/>
        <end position="142"/>
    </location>
</feature>
<dbReference type="OrthoDB" id="9808936at2"/>
<evidence type="ECO:0000256" key="7">
    <source>
        <dbReference type="ARBA" id="ARBA00023136"/>
    </source>
</evidence>
<evidence type="ECO:0000259" key="11">
    <source>
        <dbReference type="Pfam" id="PF03033"/>
    </source>
</evidence>
<evidence type="ECO:0000256" key="1">
    <source>
        <dbReference type="ARBA" id="ARBA00022475"/>
    </source>
</evidence>
<evidence type="ECO:0000259" key="12">
    <source>
        <dbReference type="Pfam" id="PF04101"/>
    </source>
</evidence>
<comment type="similarity">
    <text evidence="10">Belongs to the glycosyltransferase 28 family. MurG subfamily.</text>
</comment>
<dbReference type="AlphaFoldDB" id="A0A0R2LHW8"/>
<dbReference type="NCBIfam" id="TIGR01133">
    <property type="entry name" value="murG"/>
    <property type="match status" value="1"/>
</dbReference>
<feature type="binding site" evidence="10">
    <location>
        <position position="295"/>
    </location>
    <ligand>
        <name>UDP-N-acetyl-alpha-D-glucosamine</name>
        <dbReference type="ChEBI" id="CHEBI:57705"/>
    </ligand>
</feature>
<dbReference type="Pfam" id="PF03033">
    <property type="entry name" value="Glyco_transf_28"/>
    <property type="match status" value="1"/>
</dbReference>
<evidence type="ECO:0000256" key="3">
    <source>
        <dbReference type="ARBA" id="ARBA00022676"/>
    </source>
</evidence>
<evidence type="ECO:0000256" key="4">
    <source>
        <dbReference type="ARBA" id="ARBA00022679"/>
    </source>
</evidence>
<keyword evidence="3 10" id="KW-0328">Glycosyltransferase</keyword>
<feature type="binding site" evidence="10">
    <location>
        <position position="124"/>
    </location>
    <ligand>
        <name>UDP-N-acetyl-alpha-D-glucosamine</name>
        <dbReference type="ChEBI" id="CHEBI:57705"/>
    </ligand>
</feature>
<keyword evidence="9 10" id="KW-0961">Cell wall biogenesis/degradation</keyword>
<keyword evidence="6 10" id="KW-0573">Peptidoglycan synthesis</keyword>
<dbReference type="GO" id="GO:0008360">
    <property type="term" value="P:regulation of cell shape"/>
    <property type="evidence" value="ECO:0007669"/>
    <property type="project" value="UniProtKB-KW"/>
</dbReference>
<dbReference type="PATRIC" id="fig|449659.4.peg.1260"/>
<dbReference type="GO" id="GO:0050511">
    <property type="term" value="F:undecaprenyldiphospho-muramoylpentapeptide beta-N-acetylglucosaminyltransferase activity"/>
    <property type="evidence" value="ECO:0007669"/>
    <property type="project" value="UniProtKB-UniRule"/>
</dbReference>
<keyword evidence="2 10" id="KW-0132">Cell division</keyword>
<proteinExistence type="inferred from homology"/>
<evidence type="ECO:0000256" key="9">
    <source>
        <dbReference type="ARBA" id="ARBA00023316"/>
    </source>
</evidence>
<keyword evidence="4 10" id="KW-0808">Transferase</keyword>
<protein>
    <recommendedName>
        <fullName evidence="10">UDP-N-acetylglucosamine--N-acetylmuramyl-(pentapeptide) pyrophosphoryl-undecaprenol N-acetylglucosamine transferase</fullName>
        <ecNumber evidence="10">2.4.1.227</ecNumber>
    </recommendedName>
    <alternativeName>
        <fullName evidence="10">Undecaprenyl-PP-MurNAc-pentapeptide-UDPGlcNAc GlcNAc transferase</fullName>
    </alternativeName>
</protein>
<reference evidence="13 14" key="1">
    <citation type="journal article" date="2015" name="Genome Announc.">
        <title>Expanding the biotechnology potential of lactobacilli through comparative genomics of 213 strains and associated genera.</title>
        <authorList>
            <person name="Sun Z."/>
            <person name="Harris H.M."/>
            <person name="McCann A."/>
            <person name="Guo C."/>
            <person name="Argimon S."/>
            <person name="Zhang W."/>
            <person name="Yang X."/>
            <person name="Jeffery I.B."/>
            <person name="Cooney J.C."/>
            <person name="Kagawa T.F."/>
            <person name="Liu W."/>
            <person name="Song Y."/>
            <person name="Salvetti E."/>
            <person name="Wrobel A."/>
            <person name="Rasinkangas P."/>
            <person name="Parkhill J."/>
            <person name="Rea M.C."/>
            <person name="O'Sullivan O."/>
            <person name="Ritari J."/>
            <person name="Douillard F.P."/>
            <person name="Paul Ross R."/>
            <person name="Yang R."/>
            <person name="Briner A.E."/>
            <person name="Felis G.E."/>
            <person name="de Vos W.M."/>
            <person name="Barrangou R."/>
            <person name="Klaenhammer T.R."/>
            <person name="Caufield P.W."/>
            <person name="Cui Y."/>
            <person name="Zhang H."/>
            <person name="O'Toole P.W."/>
        </authorList>
    </citation>
    <scope>NUCLEOTIDE SEQUENCE [LARGE SCALE GENOMIC DNA]</scope>
    <source>
        <strain evidence="13 14">NBRC 103219</strain>
    </source>
</reference>
<feature type="domain" description="Glycosyl transferase family 28 C-terminal" evidence="12">
    <location>
        <begin position="188"/>
        <end position="353"/>
    </location>
</feature>
<comment type="subcellular location">
    <subcellularLocation>
        <location evidence="10">Cell membrane</location>
        <topology evidence="10">Peripheral membrane protein</topology>
        <orientation evidence="10">Cytoplasmic side</orientation>
    </subcellularLocation>
</comment>
<feature type="binding site" evidence="10">
    <location>
        <position position="250"/>
    </location>
    <ligand>
        <name>UDP-N-acetyl-alpha-D-glucosamine</name>
        <dbReference type="ChEBI" id="CHEBI:57705"/>
    </ligand>
</feature>
<comment type="function">
    <text evidence="10">Cell wall formation. Catalyzes the transfer of a GlcNAc subunit on undecaprenyl-pyrophosphoryl-MurNAc-pentapeptide (lipid intermediate I) to form undecaprenyl-pyrophosphoryl-MurNAc-(pentapeptide)GlcNAc (lipid intermediate II).</text>
</comment>
<evidence type="ECO:0000256" key="8">
    <source>
        <dbReference type="ARBA" id="ARBA00023306"/>
    </source>
</evidence>
<dbReference type="RefSeq" id="WP_017868304.1">
    <property type="nucleotide sequence ID" value="NZ_BJYB01000007.1"/>
</dbReference>
<comment type="caution">
    <text evidence="13">The sequence shown here is derived from an EMBL/GenBank/DDBJ whole genome shotgun (WGS) entry which is preliminary data.</text>
</comment>
<dbReference type="Gene3D" id="3.40.50.2000">
    <property type="entry name" value="Glycogen Phosphorylase B"/>
    <property type="match status" value="2"/>
</dbReference>
<keyword evidence="8 10" id="KW-0131">Cell cycle</keyword>
<comment type="catalytic activity">
    <reaction evidence="10">
        <text>Mur2Ac(oyl-L-Ala-gamma-D-Glu-L-Lys-D-Ala-D-Ala)-di-trans,octa-cis-undecaprenyl diphosphate + UDP-N-acetyl-alpha-D-glucosamine = beta-D-GlcNAc-(1-&gt;4)-Mur2Ac(oyl-L-Ala-gamma-D-Glu-L-Lys-D-Ala-D-Ala)-di-trans,octa-cis-undecaprenyl diphosphate + UDP + H(+)</text>
        <dbReference type="Rhea" id="RHEA:23192"/>
        <dbReference type="ChEBI" id="CHEBI:15378"/>
        <dbReference type="ChEBI" id="CHEBI:57705"/>
        <dbReference type="ChEBI" id="CHEBI:58223"/>
        <dbReference type="ChEBI" id="CHEBI:60032"/>
        <dbReference type="ChEBI" id="CHEBI:60033"/>
        <dbReference type="EC" id="2.4.1.227"/>
    </reaction>
</comment>
<evidence type="ECO:0000256" key="2">
    <source>
        <dbReference type="ARBA" id="ARBA00022618"/>
    </source>
</evidence>
<dbReference type="Proteomes" id="UP000051886">
    <property type="component" value="Unassembled WGS sequence"/>
</dbReference>
<dbReference type="UniPathway" id="UPA00219"/>
<keyword evidence="5 10" id="KW-0133">Cell shape</keyword>
<dbReference type="GO" id="GO:0005975">
    <property type="term" value="P:carbohydrate metabolic process"/>
    <property type="evidence" value="ECO:0007669"/>
    <property type="project" value="InterPro"/>
</dbReference>
<sequence>MRLLISGGGTGGHIYPALALVEALKKRDPKAKVLYVGTKRGLESKIVPDAGIPLKTIEIQGFKRSLSLENFKTVYLFLKSVKDSKKIIRDFKPDVVVGTGGYVCGSVVYAAAKLNIPTLIHEQNSVSGITNKFLSRYVNKIGICFPDVKQDFPKGKVIFTGNPRAQQVAGIKPNQTLEKYGLDPARPTLLVFGGSRGAEKINQTTLAAAQLFKDSQYQVLFVTGRVHYDKLIRQPEAKKVPANFIIQPYIPDMPQILPDIAAIVGRAGATSLAEITAIGIPSILVPSPYVTNDHQTKNALSLVNQKAAKLLKEEDMTAERLFADIDELMSNKQLRDDMANNAKKAGVPDAADKLLDVLTDISKK</sequence>
<comment type="pathway">
    <text evidence="10">Cell wall biogenesis; peptidoglycan biosynthesis.</text>
</comment>
<dbReference type="GO" id="GO:0051301">
    <property type="term" value="P:cell division"/>
    <property type="evidence" value="ECO:0007669"/>
    <property type="project" value="UniProtKB-KW"/>
</dbReference>
<feature type="binding site" evidence="10">
    <location>
        <begin position="10"/>
        <end position="12"/>
    </location>
    <ligand>
        <name>UDP-N-acetyl-alpha-D-glucosamine</name>
        <dbReference type="ChEBI" id="CHEBI:57705"/>
    </ligand>
</feature>
<dbReference type="InterPro" id="IPR007235">
    <property type="entry name" value="Glyco_trans_28_C"/>
</dbReference>
<dbReference type="InterPro" id="IPR004276">
    <property type="entry name" value="GlycoTrans_28_N"/>
</dbReference>
<evidence type="ECO:0000313" key="14">
    <source>
        <dbReference type="Proteomes" id="UP000051886"/>
    </source>
</evidence>